<sequence>MRYSQITFILLCFYASSSFGLEIISSSETQKLQEIEQKYNIDSLLISANDKLSTHKKKESDYHALSVEIKSKQTEYEHLVSKLPTRVLSRANLDSFYKELETLVLKVDQLETKYDIDGKSLKREYKSIMAEYDIINSTRTNKDEQLAALKSEITKRVIADVSKPDTVQSVDLDGSTLCSKFQSINDCLKDSENYIVTNTIKTDPFLNERSVLLSYDVVDASMNMSGNLNYKIKMAFKPSYNSKIDSLINEQLGLKSAMITLVSNVAADWFIDGVKIGTGRELFHEVPLGQHGILASYHSEDKSSVEFIQGNGVFSYNFNSNSHNSDMVTLPDNEHKKQTMKMKPKQPSLVNNQANATVNKPKKTLQDKGYEYFMGIEPTTTEQNKSFDSTSSEKL</sequence>
<keyword evidence="3" id="KW-1185">Reference proteome</keyword>
<proteinExistence type="predicted"/>
<reference evidence="2 3" key="1">
    <citation type="submission" date="2022-01" db="EMBL/GenBank/DDBJ databases">
        <title>Whole genome-based taxonomy of the Shewanellaceae.</title>
        <authorList>
            <person name="Martin-Rodriguez A.J."/>
        </authorList>
    </citation>
    <scope>NUCLEOTIDE SEQUENCE [LARGE SCALE GENOMIC DNA]</scope>
    <source>
        <strain evidence="2 3">DSM 24955</strain>
    </source>
</reference>
<accession>A0ABT0KLB7</accession>
<dbReference type="EMBL" id="JAKIKU010000002">
    <property type="protein sequence ID" value="MCL1044632.1"/>
    <property type="molecule type" value="Genomic_DNA"/>
</dbReference>
<feature type="region of interest" description="Disordered" evidence="1">
    <location>
        <begin position="376"/>
        <end position="395"/>
    </location>
</feature>
<feature type="compositionally biased region" description="Polar residues" evidence="1">
    <location>
        <begin position="378"/>
        <end position="395"/>
    </location>
</feature>
<dbReference type="Proteomes" id="UP001202134">
    <property type="component" value="Unassembled WGS sequence"/>
</dbReference>
<evidence type="ECO:0000313" key="2">
    <source>
        <dbReference type="EMBL" id="MCL1044632.1"/>
    </source>
</evidence>
<protein>
    <submittedName>
        <fullName evidence="2">Uncharacterized protein</fullName>
    </submittedName>
</protein>
<comment type="caution">
    <text evidence="2">The sequence shown here is derived from an EMBL/GenBank/DDBJ whole genome shotgun (WGS) entry which is preliminary data.</text>
</comment>
<name>A0ABT0KLB7_9GAMM</name>
<evidence type="ECO:0000256" key="1">
    <source>
        <dbReference type="SAM" id="MobiDB-lite"/>
    </source>
</evidence>
<evidence type="ECO:0000313" key="3">
    <source>
        <dbReference type="Proteomes" id="UP001202134"/>
    </source>
</evidence>
<dbReference type="RefSeq" id="WP_248954940.1">
    <property type="nucleotide sequence ID" value="NZ_JAKIKU010000002.1"/>
</dbReference>
<gene>
    <name evidence="2" type="ORF">L2737_04700</name>
</gene>
<organism evidence="2 3">
    <name type="scientific">Shewanella electrodiphila</name>
    <dbReference type="NCBI Taxonomy" id="934143"/>
    <lineage>
        <taxon>Bacteria</taxon>
        <taxon>Pseudomonadati</taxon>
        <taxon>Pseudomonadota</taxon>
        <taxon>Gammaproteobacteria</taxon>
        <taxon>Alteromonadales</taxon>
        <taxon>Shewanellaceae</taxon>
        <taxon>Shewanella</taxon>
    </lineage>
</organism>